<proteinExistence type="predicted"/>
<feature type="transmembrane region" description="Helical" evidence="6">
    <location>
        <begin position="202"/>
        <end position="226"/>
    </location>
</feature>
<dbReference type="AlphaFoldDB" id="A0A1I8EBU3"/>
<evidence type="ECO:0000256" key="3">
    <source>
        <dbReference type="ARBA" id="ARBA00022692"/>
    </source>
</evidence>
<dbReference type="FunFam" id="1.20.1740.10:FF:000052">
    <property type="entry name" value="Lysine histidine transporter-like 3"/>
    <property type="match status" value="1"/>
</dbReference>
<protein>
    <submittedName>
        <fullName evidence="8">Aa_trans domain-containing protein</fullName>
    </submittedName>
</protein>
<accession>A0A1I8EBU3</accession>
<evidence type="ECO:0000256" key="2">
    <source>
        <dbReference type="ARBA" id="ARBA00022448"/>
    </source>
</evidence>
<keyword evidence="3 6" id="KW-0812">Transmembrane</keyword>
<dbReference type="InterPro" id="IPR013057">
    <property type="entry name" value="AA_transpt_TM"/>
</dbReference>
<feature type="transmembrane region" description="Helical" evidence="6">
    <location>
        <begin position="116"/>
        <end position="138"/>
    </location>
</feature>
<dbReference type="GO" id="GO:0016020">
    <property type="term" value="C:membrane"/>
    <property type="evidence" value="ECO:0007669"/>
    <property type="project" value="UniProtKB-SubCell"/>
</dbReference>
<keyword evidence="2" id="KW-0813">Transport</keyword>
<feature type="transmembrane region" description="Helical" evidence="6">
    <location>
        <begin position="56"/>
        <end position="76"/>
    </location>
</feature>
<feature type="transmembrane region" description="Helical" evidence="6">
    <location>
        <begin position="238"/>
        <end position="263"/>
    </location>
</feature>
<evidence type="ECO:0000256" key="1">
    <source>
        <dbReference type="ARBA" id="ARBA00004370"/>
    </source>
</evidence>
<feature type="domain" description="Amino acid transporter transmembrane" evidence="7">
    <location>
        <begin position="26"/>
        <end position="382"/>
    </location>
</feature>
<comment type="subcellular location">
    <subcellularLocation>
        <location evidence="1">Membrane</location>
    </subcellularLocation>
</comment>
<keyword evidence="5 6" id="KW-0472">Membrane</keyword>
<dbReference type="WBParaSite" id="maker-PairedContig_123-snap-gene-1.29-mRNA-1">
    <property type="protein sequence ID" value="maker-PairedContig_123-snap-gene-1.29-mRNA-1"/>
    <property type="gene ID" value="maker-PairedContig_123-snap-gene-1.29"/>
</dbReference>
<reference evidence="8" key="1">
    <citation type="submission" date="2016-11" db="UniProtKB">
        <authorList>
            <consortium name="WormBaseParasite"/>
        </authorList>
    </citation>
    <scope>IDENTIFICATION</scope>
    <source>
        <strain evidence="8">pt0022</strain>
    </source>
</reference>
<dbReference type="PANTHER" id="PTHR48017">
    <property type="entry name" value="OS05G0424000 PROTEIN-RELATED"/>
    <property type="match status" value="1"/>
</dbReference>
<evidence type="ECO:0000256" key="6">
    <source>
        <dbReference type="SAM" id="Phobius"/>
    </source>
</evidence>
<sequence>MRMATITSLDINDASMINYGKPNGLHWITAALFLIADMAGAGIVAFPIAMTRSGTFGGIIILILLAITFCYTACILSKNWIIMCKRWTVYAKHCRKPYPEMAYRAMGANARSICSFILNTVLFGVAVVFCLLAAYIINDFIISITNYDIGFCYVLLFVTIAIYPITLWAVVLAMLTTLFSVFLILIGSWLDYGKCGTDRKKLIIRLNDIVASFGTYMFGFGGHIVFPSVQHDMKYPKHFIRSAILAFIAVAVLYLPVSILGYVTYGNSLHDSVINSIQCANLFIAVHCILTLTIVINPLNQEVENFVNAPHHFGWHRIIIRTIVLLAILFVAETVPKFGPILNVIGGSTVALTSAMLPLIYNNYLNASIHDPITNTYKRPTFLQVLQRNSRSKLLIDFIVIVVSVLLGMGTTYIAIIDMSSTDFTAPCYLSFAQSAAQNASAQLLSEQSSLCD</sequence>
<organism evidence="8">
    <name type="scientific">Wuchereria bancrofti</name>
    <dbReference type="NCBI Taxonomy" id="6293"/>
    <lineage>
        <taxon>Eukaryota</taxon>
        <taxon>Metazoa</taxon>
        <taxon>Ecdysozoa</taxon>
        <taxon>Nematoda</taxon>
        <taxon>Chromadorea</taxon>
        <taxon>Rhabditida</taxon>
        <taxon>Spirurina</taxon>
        <taxon>Spiruromorpha</taxon>
        <taxon>Filarioidea</taxon>
        <taxon>Onchocercidae</taxon>
        <taxon>Wuchereria</taxon>
    </lineage>
</organism>
<dbReference type="Pfam" id="PF01490">
    <property type="entry name" value="Aa_trans"/>
    <property type="match status" value="1"/>
</dbReference>
<feature type="transmembrane region" description="Helical" evidence="6">
    <location>
        <begin position="275"/>
        <end position="297"/>
    </location>
</feature>
<feature type="transmembrane region" description="Helical" evidence="6">
    <location>
        <begin position="170"/>
        <end position="190"/>
    </location>
</feature>
<feature type="transmembrane region" description="Helical" evidence="6">
    <location>
        <begin position="25"/>
        <end position="50"/>
    </location>
</feature>
<feature type="transmembrane region" description="Helical" evidence="6">
    <location>
        <begin position="341"/>
        <end position="361"/>
    </location>
</feature>
<feature type="transmembrane region" description="Helical" evidence="6">
    <location>
        <begin position="318"/>
        <end position="335"/>
    </location>
</feature>
<evidence type="ECO:0000256" key="5">
    <source>
        <dbReference type="ARBA" id="ARBA00023136"/>
    </source>
</evidence>
<dbReference type="STRING" id="6293.A0A1I8EBU3"/>
<evidence type="ECO:0000256" key="4">
    <source>
        <dbReference type="ARBA" id="ARBA00022989"/>
    </source>
</evidence>
<evidence type="ECO:0000259" key="7">
    <source>
        <dbReference type="Pfam" id="PF01490"/>
    </source>
</evidence>
<feature type="transmembrane region" description="Helical" evidence="6">
    <location>
        <begin position="394"/>
        <end position="416"/>
    </location>
</feature>
<name>A0A1I8EBU3_WUCBA</name>
<keyword evidence="4 6" id="KW-1133">Transmembrane helix</keyword>
<evidence type="ECO:0000313" key="8">
    <source>
        <dbReference type="WBParaSite" id="maker-PairedContig_123-snap-gene-1.29-mRNA-1"/>
    </source>
</evidence>
<feature type="transmembrane region" description="Helical" evidence="6">
    <location>
        <begin position="144"/>
        <end position="163"/>
    </location>
</feature>